<gene>
    <name evidence="1" type="ORF">LMG23994_06416</name>
</gene>
<reference evidence="1 2" key="1">
    <citation type="submission" date="2021-08" db="EMBL/GenBank/DDBJ databases">
        <authorList>
            <person name="Peeters C."/>
        </authorList>
    </citation>
    <scope>NUCLEOTIDE SEQUENCE [LARGE SCALE GENOMIC DNA]</scope>
    <source>
        <strain evidence="1 2">LMG 23994</strain>
    </source>
</reference>
<keyword evidence="2" id="KW-1185">Reference proteome</keyword>
<proteinExistence type="predicted"/>
<name>A0ABM8Y288_9BURK</name>
<evidence type="ECO:0000313" key="2">
    <source>
        <dbReference type="Proteomes" id="UP000701702"/>
    </source>
</evidence>
<comment type="caution">
    <text evidence="1">The sequence shown here is derived from an EMBL/GenBank/DDBJ whole genome shotgun (WGS) entry which is preliminary data.</text>
</comment>
<dbReference type="Proteomes" id="UP000701702">
    <property type="component" value="Unassembled WGS sequence"/>
</dbReference>
<protein>
    <submittedName>
        <fullName evidence="1">Uncharacterized protein</fullName>
    </submittedName>
</protein>
<evidence type="ECO:0000313" key="1">
    <source>
        <dbReference type="EMBL" id="CAG9186840.1"/>
    </source>
</evidence>
<dbReference type="RefSeq" id="WP_224009944.1">
    <property type="nucleotide sequence ID" value="NZ_CAJZAF010000054.1"/>
</dbReference>
<accession>A0ABM8Y288</accession>
<sequence length="248" mass="28255">MVTINVRPNRPEIKPSTRPSHKVRETQLYFYGPVMPDPLRQYSRPLAFPRNGWRRRIELFSPKLGRRLSLGSYEAYRTWLMVEANPAIETFTERPARVAGPGSAMIDFWVRLQEAPAGEFWLIDDRDAEEGDDRAREEGCGSDSLLHGLPVRFIHQSELQAWRVPIANWSRIVPYLVSYRRFRAPVLEQAIVVYLNKPRALDAIVERFSEYDQASVEASLFALLASGRVVSPDVALAPLSGATSFQRA</sequence>
<dbReference type="EMBL" id="CAJZAF010000054">
    <property type="protein sequence ID" value="CAG9186840.1"/>
    <property type="molecule type" value="Genomic_DNA"/>
</dbReference>
<organism evidence="1 2">
    <name type="scientific">Cupriavidus pinatubonensis</name>
    <dbReference type="NCBI Taxonomy" id="248026"/>
    <lineage>
        <taxon>Bacteria</taxon>
        <taxon>Pseudomonadati</taxon>
        <taxon>Pseudomonadota</taxon>
        <taxon>Betaproteobacteria</taxon>
        <taxon>Burkholderiales</taxon>
        <taxon>Burkholderiaceae</taxon>
        <taxon>Cupriavidus</taxon>
    </lineage>
</organism>